<name>A0A6B2KNX5_9NEIS</name>
<dbReference type="Proteomes" id="UP000482578">
    <property type="component" value="Unassembled WGS sequence"/>
</dbReference>
<dbReference type="AlphaFoldDB" id="A0A6B2KNX5"/>
<gene>
    <name evidence="1" type="ORF">GZH52_03075</name>
</gene>
<keyword evidence="2" id="KW-1185">Reference proteome</keyword>
<comment type="caution">
    <text evidence="1">The sequence shown here is derived from an EMBL/GenBank/DDBJ whole genome shotgun (WGS) entry which is preliminary data.</text>
</comment>
<protein>
    <submittedName>
        <fullName evidence="1">Uncharacterized protein</fullName>
    </submittedName>
</protein>
<evidence type="ECO:0000313" key="1">
    <source>
        <dbReference type="EMBL" id="NDV11781.1"/>
    </source>
</evidence>
<sequence>MTFKNECDFSAGEAIRSNRTSELSPAVRELADLLAELACRQLKRQALIPEGSEQEGDRE</sequence>
<dbReference type="EMBL" id="JAAGAA010000002">
    <property type="protein sequence ID" value="NDV11781.1"/>
    <property type="molecule type" value="Genomic_DNA"/>
</dbReference>
<reference evidence="1 2" key="1">
    <citation type="submission" date="2020-02" db="EMBL/GenBank/DDBJ databases">
        <authorList>
            <person name="Yang Z."/>
        </authorList>
    </citation>
    <scope>NUCLEOTIDE SEQUENCE [LARGE SCALE GENOMIC DNA]</scope>
    <source>
        <strain evidence="1 2">HX-7-9</strain>
    </source>
</reference>
<organism evidence="1 2">
    <name type="scientific">Crenobacter caeni</name>
    <dbReference type="NCBI Taxonomy" id="2705474"/>
    <lineage>
        <taxon>Bacteria</taxon>
        <taxon>Pseudomonadati</taxon>
        <taxon>Pseudomonadota</taxon>
        <taxon>Betaproteobacteria</taxon>
        <taxon>Neisseriales</taxon>
        <taxon>Neisseriaceae</taxon>
        <taxon>Crenobacter</taxon>
    </lineage>
</organism>
<accession>A0A6B2KNX5</accession>
<dbReference type="RefSeq" id="WP_163315038.1">
    <property type="nucleotide sequence ID" value="NZ_JAAGAA010000002.1"/>
</dbReference>
<proteinExistence type="predicted"/>
<evidence type="ECO:0000313" key="2">
    <source>
        <dbReference type="Proteomes" id="UP000482578"/>
    </source>
</evidence>